<evidence type="ECO:0000313" key="2">
    <source>
        <dbReference type="Proteomes" id="UP000595140"/>
    </source>
</evidence>
<dbReference type="EMBL" id="OOIL02000824">
    <property type="protein sequence ID" value="VFQ69731.1"/>
    <property type="molecule type" value="Genomic_DNA"/>
</dbReference>
<sequence>MWQEDEEKRISLASLLVKLELSTPLLLQTKKLPQNTELSRDRVSLRLLKFKNRIQLIENIFHRMRNPMN</sequence>
<proteinExistence type="predicted"/>
<name>A0A484KUM0_9ASTE</name>
<keyword evidence="2" id="KW-1185">Reference proteome</keyword>
<accession>A0A484KUM0</accession>
<evidence type="ECO:0000313" key="1">
    <source>
        <dbReference type="EMBL" id="VFQ69731.1"/>
    </source>
</evidence>
<protein>
    <submittedName>
        <fullName evidence="1">Uncharacterized protein</fullName>
    </submittedName>
</protein>
<dbReference type="AlphaFoldDB" id="A0A484KUM0"/>
<gene>
    <name evidence="1" type="ORF">CCAM_LOCUS11507</name>
</gene>
<reference evidence="1 2" key="1">
    <citation type="submission" date="2018-04" db="EMBL/GenBank/DDBJ databases">
        <authorList>
            <person name="Vogel A."/>
        </authorList>
    </citation>
    <scope>NUCLEOTIDE SEQUENCE [LARGE SCALE GENOMIC DNA]</scope>
</reference>
<dbReference type="Proteomes" id="UP000595140">
    <property type="component" value="Unassembled WGS sequence"/>
</dbReference>
<organism evidence="1 2">
    <name type="scientific">Cuscuta campestris</name>
    <dbReference type="NCBI Taxonomy" id="132261"/>
    <lineage>
        <taxon>Eukaryota</taxon>
        <taxon>Viridiplantae</taxon>
        <taxon>Streptophyta</taxon>
        <taxon>Embryophyta</taxon>
        <taxon>Tracheophyta</taxon>
        <taxon>Spermatophyta</taxon>
        <taxon>Magnoliopsida</taxon>
        <taxon>eudicotyledons</taxon>
        <taxon>Gunneridae</taxon>
        <taxon>Pentapetalae</taxon>
        <taxon>asterids</taxon>
        <taxon>lamiids</taxon>
        <taxon>Solanales</taxon>
        <taxon>Convolvulaceae</taxon>
        <taxon>Cuscuteae</taxon>
        <taxon>Cuscuta</taxon>
        <taxon>Cuscuta subgen. Grammica</taxon>
        <taxon>Cuscuta sect. Cleistogrammica</taxon>
    </lineage>
</organism>